<gene>
    <name evidence="8" type="ORF">J0J70_01485</name>
</gene>
<dbReference type="RefSeq" id="WP_212724726.1">
    <property type="nucleotide sequence ID" value="NZ_CP071250.1"/>
</dbReference>
<dbReference type="InterPro" id="IPR012347">
    <property type="entry name" value="Ferritin-like"/>
</dbReference>
<accession>A0A9Q9FGV7</accession>
<feature type="domain" description="Rubredoxin-like" evidence="6">
    <location>
        <begin position="150"/>
        <end position="184"/>
    </location>
</feature>
<dbReference type="CDD" id="cd00729">
    <property type="entry name" value="rubredoxin_SM"/>
    <property type="match status" value="1"/>
</dbReference>
<reference evidence="8" key="1">
    <citation type="submission" date="2021-03" db="EMBL/GenBank/DDBJ databases">
        <title>Comparative Genomics and Metabolomics in the genus Turicibacter.</title>
        <authorList>
            <person name="Maki J."/>
            <person name="Looft T."/>
        </authorList>
    </citation>
    <scope>NUCLEOTIDE SEQUENCE</scope>
    <source>
        <strain evidence="8">ISU324</strain>
    </source>
</reference>
<dbReference type="EMBL" id="CP071250">
    <property type="protein sequence ID" value="UUF08725.1"/>
    <property type="molecule type" value="Genomic_DNA"/>
</dbReference>
<proteinExistence type="predicted"/>
<evidence type="ECO:0000259" key="7">
    <source>
        <dbReference type="PROSITE" id="PS50905"/>
    </source>
</evidence>
<evidence type="ECO:0000256" key="3">
    <source>
        <dbReference type="ARBA" id="ARBA00022723"/>
    </source>
</evidence>
<dbReference type="Proteomes" id="UP001058072">
    <property type="component" value="Chromosome"/>
</dbReference>
<name>A0A9Q9FGV7_9FIRM</name>
<evidence type="ECO:0000256" key="5">
    <source>
        <dbReference type="ARBA" id="ARBA00023004"/>
    </source>
</evidence>
<dbReference type="Gene3D" id="2.20.28.10">
    <property type="match status" value="1"/>
</dbReference>
<evidence type="ECO:0000256" key="4">
    <source>
        <dbReference type="ARBA" id="ARBA00022982"/>
    </source>
</evidence>
<keyword evidence="4" id="KW-0249">Electron transport</keyword>
<dbReference type="SUPFAM" id="SSF47240">
    <property type="entry name" value="Ferritin-like"/>
    <property type="match status" value="1"/>
</dbReference>
<dbReference type="Pfam" id="PF02915">
    <property type="entry name" value="Rubrerythrin"/>
    <property type="match status" value="1"/>
</dbReference>
<dbReference type="AlphaFoldDB" id="A0A9Q9FGV7"/>
<feature type="domain" description="Ferritin-like diiron" evidence="7">
    <location>
        <begin position="12"/>
        <end position="143"/>
    </location>
</feature>
<dbReference type="PROSITE" id="PS50903">
    <property type="entry name" value="RUBREDOXIN_LIKE"/>
    <property type="match status" value="1"/>
</dbReference>
<dbReference type="InterPro" id="IPR024934">
    <property type="entry name" value="Rubredoxin-like_dom"/>
</dbReference>
<dbReference type="CDD" id="cd01041">
    <property type="entry name" value="Rubrerythrin"/>
    <property type="match status" value="1"/>
</dbReference>
<dbReference type="GO" id="GO:0005506">
    <property type="term" value="F:iron ion binding"/>
    <property type="evidence" value="ECO:0007669"/>
    <property type="project" value="InterPro"/>
</dbReference>
<dbReference type="PANTHER" id="PTHR43865:SF1">
    <property type="entry name" value="RUBRERYTHRIN-RELATED"/>
    <property type="match status" value="1"/>
</dbReference>
<dbReference type="PROSITE" id="PS50905">
    <property type="entry name" value="FERRITIN_LIKE"/>
    <property type="match status" value="1"/>
</dbReference>
<evidence type="ECO:0000256" key="1">
    <source>
        <dbReference type="ARBA" id="ARBA00001965"/>
    </source>
</evidence>
<keyword evidence="3" id="KW-0479">Metal-binding</keyword>
<protein>
    <submittedName>
        <fullName evidence="8">Rubrerythrin family protein</fullName>
    </submittedName>
</protein>
<evidence type="ECO:0000313" key="9">
    <source>
        <dbReference type="Proteomes" id="UP001058072"/>
    </source>
</evidence>
<evidence type="ECO:0000256" key="2">
    <source>
        <dbReference type="ARBA" id="ARBA00022448"/>
    </source>
</evidence>
<dbReference type="InterPro" id="IPR009078">
    <property type="entry name" value="Ferritin-like_SF"/>
</dbReference>
<dbReference type="GO" id="GO:0016491">
    <property type="term" value="F:oxidoreductase activity"/>
    <property type="evidence" value="ECO:0007669"/>
    <property type="project" value="InterPro"/>
</dbReference>
<keyword evidence="2" id="KW-0813">Transport</keyword>
<evidence type="ECO:0000259" key="6">
    <source>
        <dbReference type="PROSITE" id="PS50903"/>
    </source>
</evidence>
<dbReference type="PANTHER" id="PTHR43865">
    <property type="entry name" value="RUBRERYTHRIN-RELATED"/>
    <property type="match status" value="1"/>
</dbReference>
<dbReference type="InterPro" id="IPR009040">
    <property type="entry name" value="Ferritin-like_diiron"/>
</dbReference>
<dbReference type="SUPFAM" id="SSF57802">
    <property type="entry name" value="Rubredoxin-like"/>
    <property type="match status" value="1"/>
</dbReference>
<dbReference type="NCBIfam" id="NF045767">
    <property type="entry name" value="RuberyRbr"/>
    <property type="match status" value="1"/>
</dbReference>
<keyword evidence="5" id="KW-0408">Iron</keyword>
<dbReference type="InterPro" id="IPR048574">
    <property type="entry name" value="RUBY_RBDX"/>
</dbReference>
<evidence type="ECO:0000313" key="8">
    <source>
        <dbReference type="EMBL" id="UUF08725.1"/>
    </source>
</evidence>
<dbReference type="Gene3D" id="1.20.1260.10">
    <property type="match status" value="1"/>
</dbReference>
<dbReference type="InterPro" id="IPR003251">
    <property type="entry name" value="Rr_diiron-bd_dom"/>
</dbReference>
<sequence length="188" mass="21691">MDVFISEETKAKLKGSKTEQNLKDAFAGESMAQTKYRMFSDVAKEEGYEQIAEIFMKTAGNEKEHAEVWYKVLHDGLGDTLANLKDAVSGETHEHTSMYPDYAKIAKEEGFDDIAKLFEQAGKIERSHQMRYGELEKNIEEDRVFKKDQPVVWECRNCGYRVYGKEAPERCPFCGYPQGFFELPCHNY</sequence>
<comment type="cofactor">
    <cofactor evidence="1">
        <name>Fe(3+)</name>
        <dbReference type="ChEBI" id="CHEBI:29034"/>
    </cofactor>
</comment>
<organism evidence="8 9">
    <name type="scientific">Turicibacter bilis</name>
    <dbReference type="NCBI Taxonomy" id="2735723"/>
    <lineage>
        <taxon>Bacteria</taxon>
        <taxon>Bacillati</taxon>
        <taxon>Bacillota</taxon>
        <taxon>Erysipelotrichia</taxon>
        <taxon>Erysipelotrichales</taxon>
        <taxon>Turicibacteraceae</taxon>
        <taxon>Turicibacter</taxon>
    </lineage>
</organism>
<dbReference type="Pfam" id="PF21349">
    <property type="entry name" value="RUBY_RBDX"/>
    <property type="match status" value="1"/>
</dbReference>
<dbReference type="InterPro" id="IPR052364">
    <property type="entry name" value="Rubrerythrin"/>
</dbReference>